<dbReference type="AlphaFoldDB" id="A0A7C1NGM1"/>
<dbReference type="Gene3D" id="2.130.10.10">
    <property type="entry name" value="YVTN repeat-like/Quinoprotein amine dehydrogenase"/>
    <property type="match status" value="1"/>
</dbReference>
<dbReference type="EMBL" id="DSLG01000004">
    <property type="protein sequence ID" value="HEA86994.1"/>
    <property type="molecule type" value="Genomic_DNA"/>
</dbReference>
<evidence type="ECO:0000313" key="1">
    <source>
        <dbReference type="EMBL" id="HEA86994.1"/>
    </source>
</evidence>
<evidence type="ECO:0008006" key="3">
    <source>
        <dbReference type="Google" id="ProtNLM"/>
    </source>
</evidence>
<sequence>MKTVGLMVLFFTQLMAAVWTFMPDESLFSQIDEIELKNIYLPAEGEIRLGSAVERLTQLEDAVIWGIAPDRSGNLYIGTGNQSRLYRFNLQRRQLLPVFSGAEGQIFAILIQNNQLYFGTSPQGVVWRLFPDGKSDTFVNTGEVYIHSLISGPGRSILCATGPNGRLDQLEPDGRMKVLFTAPSAHITALCWLKPGEELLAGTAPAGTLYRLQLAPDGGVKSATVLYDTPLDEVRAIAVRGGRIYLAANPDIEGQSSGPPVVYALSSDGFVHWQWQCPESTVFSLVSFGDRLLVFTGNRGLIYALDTLGRAGVLARMEEPQLLVTAVRDRELYFGTGNPAAVYRLVPGYADSGYFTSPVFDCQTVARFGRLEPKLRTPAGTEVSFETRSGNSEKPDSLWSSWMPARERIVSPPARFIQWRAKFATSYREVTPELERVDLYYQPVNRAPVISRLDISTPAEIEVRRGNCQSKRQITFEASDPDGDSLIYQLLLRPEGEPDWLVLKKELTENRYELDTRTLPDGWYRLKVVVSDAPERGTGEAQTVEKESPPFLIDNTPPVISEIRISGNRAFWSVVDATSPLAACRIAVNSGSWVPVVPEDTIFDGLSERFTSAVELKRGLNTVAVWAVDGQGNVSVRQLRVSR</sequence>
<evidence type="ECO:0000313" key="2">
    <source>
        <dbReference type="EMBL" id="HFJ53923.1"/>
    </source>
</evidence>
<dbReference type="SUPFAM" id="SSF63829">
    <property type="entry name" value="Calcium-dependent phosphotriesterase"/>
    <property type="match status" value="1"/>
</dbReference>
<reference evidence="1" key="1">
    <citation type="journal article" date="2020" name="mSystems">
        <title>Genome- and Community-Level Interaction Insights into Carbon Utilization and Element Cycling Functions of Hydrothermarchaeota in Hydrothermal Sediment.</title>
        <authorList>
            <person name="Zhou Z."/>
            <person name="Liu Y."/>
            <person name="Xu W."/>
            <person name="Pan J."/>
            <person name="Luo Z.H."/>
            <person name="Li M."/>
        </authorList>
    </citation>
    <scope>NUCLEOTIDE SEQUENCE [LARGE SCALE GENOMIC DNA]</scope>
    <source>
        <strain evidence="1">SpSt-265</strain>
        <strain evidence="2">SpSt-465</strain>
    </source>
</reference>
<accession>A0A7C1NGM1</accession>
<comment type="caution">
    <text evidence="1">The sequence shown here is derived from an EMBL/GenBank/DDBJ whole genome shotgun (WGS) entry which is preliminary data.</text>
</comment>
<dbReference type="EMBL" id="DSTU01000005">
    <property type="protein sequence ID" value="HFJ53923.1"/>
    <property type="molecule type" value="Genomic_DNA"/>
</dbReference>
<name>A0A7C1NGM1_UNCW3</name>
<dbReference type="InterPro" id="IPR015943">
    <property type="entry name" value="WD40/YVTN_repeat-like_dom_sf"/>
</dbReference>
<proteinExistence type="predicted"/>
<protein>
    <recommendedName>
        <fullName evidence="3">WD40 repeat domain-containing protein</fullName>
    </recommendedName>
</protein>
<organism evidence="1">
    <name type="scientific">candidate division WOR-3 bacterium</name>
    <dbReference type="NCBI Taxonomy" id="2052148"/>
    <lineage>
        <taxon>Bacteria</taxon>
        <taxon>Bacteria division WOR-3</taxon>
    </lineage>
</organism>
<gene>
    <name evidence="1" type="ORF">ENP94_03175</name>
    <name evidence="2" type="ORF">ENS16_04455</name>
</gene>